<keyword evidence="8 14" id="KW-0547">Nucleotide-binding</keyword>
<evidence type="ECO:0000313" key="17">
    <source>
        <dbReference type="EMBL" id="EET03537.1"/>
    </source>
</evidence>
<protein>
    <recommendedName>
        <fullName evidence="14">Sensor protein</fullName>
        <ecNumber evidence="14">2.7.13.3</ecNumber>
    </recommendedName>
</protein>
<dbReference type="GO" id="GO:0005524">
    <property type="term" value="F:ATP binding"/>
    <property type="evidence" value="ECO:0007669"/>
    <property type="project" value="UniProtKB-KW"/>
</dbReference>
<dbReference type="EMBL" id="CM000833">
    <property type="protein sequence ID" value="EET03537.1"/>
    <property type="molecule type" value="Genomic_DNA"/>
</dbReference>
<keyword evidence="10 14" id="KW-0067">ATP-binding</keyword>
<keyword evidence="13 14" id="KW-0472">Membrane</keyword>
<dbReference type="Gene3D" id="3.30.565.10">
    <property type="entry name" value="Histidine kinase-like ATPase, C-terminal domain"/>
    <property type="match status" value="1"/>
</dbReference>
<name>A0A0E1W1K8_BURPE</name>
<dbReference type="CDD" id="cd06225">
    <property type="entry name" value="HAMP"/>
    <property type="match status" value="1"/>
</dbReference>
<accession>A0A0E1W1K8</accession>
<dbReference type="InterPro" id="IPR004358">
    <property type="entry name" value="Sig_transdc_His_kin-like_C"/>
</dbReference>
<dbReference type="FunFam" id="3.30.565.10:FF:000006">
    <property type="entry name" value="Sensor histidine kinase WalK"/>
    <property type="match status" value="1"/>
</dbReference>
<feature type="domain" description="HAMP" evidence="16">
    <location>
        <begin position="193"/>
        <end position="246"/>
    </location>
</feature>
<dbReference type="SMART" id="SM00304">
    <property type="entry name" value="HAMP"/>
    <property type="match status" value="1"/>
</dbReference>
<keyword evidence="12 14" id="KW-0902">Two-component regulatory system</keyword>
<keyword evidence="6 14" id="KW-0808">Transferase</keyword>
<dbReference type="PROSITE" id="PS50885">
    <property type="entry name" value="HAMP"/>
    <property type="match status" value="1"/>
</dbReference>
<dbReference type="Proteomes" id="UP000001812">
    <property type="component" value="Chromosome II"/>
</dbReference>
<dbReference type="GO" id="GO:0005886">
    <property type="term" value="C:plasma membrane"/>
    <property type="evidence" value="ECO:0007669"/>
    <property type="project" value="UniProtKB-SubCell"/>
</dbReference>
<dbReference type="Gene3D" id="6.10.340.10">
    <property type="match status" value="1"/>
</dbReference>
<dbReference type="SUPFAM" id="SSF47384">
    <property type="entry name" value="Homodimeric domain of signal transducing histidine kinase"/>
    <property type="match status" value="1"/>
</dbReference>
<evidence type="ECO:0000256" key="5">
    <source>
        <dbReference type="ARBA" id="ARBA00022553"/>
    </source>
</evidence>
<evidence type="ECO:0000256" key="13">
    <source>
        <dbReference type="ARBA" id="ARBA00023136"/>
    </source>
</evidence>
<gene>
    <name evidence="17" type="ORF">BURPS1710A_A2001</name>
</gene>
<dbReference type="InterPro" id="IPR006290">
    <property type="entry name" value="CztS_silS_copS"/>
</dbReference>
<evidence type="ECO:0000256" key="7">
    <source>
        <dbReference type="ARBA" id="ARBA00022692"/>
    </source>
</evidence>
<dbReference type="SMART" id="SM00388">
    <property type="entry name" value="HisKA"/>
    <property type="match status" value="1"/>
</dbReference>
<sequence>MRIVCMMRRLAPRTMRARLAIKFALSTSVLLAISGLLLYETLTRTFAYSSERAMETTLAGVVAHIGEARSIAELREKGTKFYYSFHSDEKVDFAIYDAQGTAYMQSGWYVPYGGVQQAKPGLDPAIVDDKRNAKRYLVADARLTGNPGLPLRVAVQYDFRREQSLLRTCAISIVAIILVGTAVAATVAYWIAAYALMPLRRFAAQADQISSSRLAQPLPETEMAGELRELAVSFNRMLVRLNASFTRLKEYSSDLAHDIRTPLTNLLAEAQVALSQRRSVDEYRQVIESSVEEYQRLARMVDDMLFLARADGHQNKLDIEPIDAYAMADRIVRYYETVAEDRGIGIAVEGRASFSGDSILVQRALSNLLSNAIRHAPDHSTVVVRCEQSEQDVVIAVTDTGRGIEAVHLPRIFDRFYRVDPSRYDSASGTGLGLAIVRSIMTEHDGDCWVESMPNVFTTFFLRFPREHAAGCGDCPPAGHDSRWHLEQT</sequence>
<dbReference type="EC" id="2.7.13.3" evidence="14"/>
<dbReference type="PANTHER" id="PTHR45436">
    <property type="entry name" value="SENSOR HISTIDINE KINASE YKOH"/>
    <property type="match status" value="1"/>
</dbReference>
<keyword evidence="9 14" id="KW-0418">Kinase</keyword>
<organism evidence="17">
    <name type="scientific">Burkholderia pseudomallei 1710a</name>
    <dbReference type="NCBI Taxonomy" id="320371"/>
    <lineage>
        <taxon>Bacteria</taxon>
        <taxon>Pseudomonadati</taxon>
        <taxon>Pseudomonadota</taxon>
        <taxon>Betaproteobacteria</taxon>
        <taxon>Burkholderiales</taxon>
        <taxon>Burkholderiaceae</taxon>
        <taxon>Burkholderia</taxon>
        <taxon>pseudomallei group</taxon>
    </lineage>
</organism>
<keyword evidence="11 14" id="KW-1133">Transmembrane helix</keyword>
<dbReference type="PROSITE" id="PS50109">
    <property type="entry name" value="HIS_KIN"/>
    <property type="match status" value="1"/>
</dbReference>
<evidence type="ECO:0000256" key="3">
    <source>
        <dbReference type="ARBA" id="ARBA00022475"/>
    </source>
</evidence>
<dbReference type="SUPFAM" id="SSF158472">
    <property type="entry name" value="HAMP domain-like"/>
    <property type="match status" value="1"/>
</dbReference>
<evidence type="ECO:0000256" key="1">
    <source>
        <dbReference type="ARBA" id="ARBA00000085"/>
    </source>
</evidence>
<reference evidence="17" key="1">
    <citation type="submission" date="2009-05" db="EMBL/GenBank/DDBJ databases">
        <authorList>
            <person name="Harkins D.M."/>
            <person name="DeShazer D."/>
            <person name="Woods D.E."/>
            <person name="Brinkac L.M."/>
            <person name="Brown K.A."/>
            <person name="Hung G.C."/>
            <person name="Tuanyok A."/>
            <person name="Zhang B."/>
            <person name="Nierman W.C."/>
        </authorList>
    </citation>
    <scope>NUCLEOTIDE SEQUENCE [LARGE SCALE GENOMIC DNA]</scope>
    <source>
        <strain evidence="17">1710a</strain>
    </source>
</reference>
<evidence type="ECO:0000259" key="15">
    <source>
        <dbReference type="PROSITE" id="PS50109"/>
    </source>
</evidence>
<feature type="transmembrane region" description="Helical" evidence="14">
    <location>
        <begin position="170"/>
        <end position="192"/>
    </location>
</feature>
<keyword evidence="7 14" id="KW-0812">Transmembrane</keyword>
<dbReference type="SUPFAM" id="SSF55874">
    <property type="entry name" value="ATPase domain of HSP90 chaperone/DNA topoisomerase II/histidine kinase"/>
    <property type="match status" value="1"/>
</dbReference>
<evidence type="ECO:0000256" key="9">
    <source>
        <dbReference type="ARBA" id="ARBA00022777"/>
    </source>
</evidence>
<evidence type="ECO:0000256" key="10">
    <source>
        <dbReference type="ARBA" id="ARBA00022840"/>
    </source>
</evidence>
<evidence type="ECO:0000256" key="2">
    <source>
        <dbReference type="ARBA" id="ARBA00004429"/>
    </source>
</evidence>
<evidence type="ECO:0000256" key="6">
    <source>
        <dbReference type="ARBA" id="ARBA00022679"/>
    </source>
</evidence>
<comment type="catalytic activity">
    <reaction evidence="1 14">
        <text>ATP + protein L-histidine = ADP + protein N-phospho-L-histidine.</text>
        <dbReference type="EC" id="2.7.13.3"/>
    </reaction>
</comment>
<dbReference type="InterPro" id="IPR036890">
    <property type="entry name" value="HATPase_C_sf"/>
</dbReference>
<evidence type="ECO:0000256" key="14">
    <source>
        <dbReference type="RuleBase" id="RU364088"/>
    </source>
</evidence>
<dbReference type="Pfam" id="PF02518">
    <property type="entry name" value="HATPase_c"/>
    <property type="match status" value="1"/>
</dbReference>
<evidence type="ECO:0000256" key="11">
    <source>
        <dbReference type="ARBA" id="ARBA00022989"/>
    </source>
</evidence>
<dbReference type="InterPro" id="IPR050428">
    <property type="entry name" value="TCS_sensor_his_kinase"/>
</dbReference>
<dbReference type="InterPro" id="IPR003661">
    <property type="entry name" value="HisK_dim/P_dom"/>
</dbReference>
<comment type="subcellular location">
    <subcellularLocation>
        <location evidence="2">Cell inner membrane</location>
        <topology evidence="2">Multi-pass membrane protein</topology>
    </subcellularLocation>
</comment>
<feature type="domain" description="Histidine kinase" evidence="15">
    <location>
        <begin position="254"/>
        <end position="468"/>
    </location>
</feature>
<evidence type="ECO:0000256" key="12">
    <source>
        <dbReference type="ARBA" id="ARBA00023012"/>
    </source>
</evidence>
<keyword evidence="3 14" id="KW-1003">Cell membrane</keyword>
<dbReference type="NCBIfam" id="TIGR01386">
    <property type="entry name" value="cztS_silS_copS"/>
    <property type="match status" value="1"/>
</dbReference>
<keyword evidence="5" id="KW-0597">Phosphoprotein</keyword>
<dbReference type="SMART" id="SM00387">
    <property type="entry name" value="HATPase_c"/>
    <property type="match status" value="1"/>
</dbReference>
<dbReference type="PANTHER" id="PTHR45436:SF15">
    <property type="entry name" value="SENSOR HISTIDINE KINASE CUSS"/>
    <property type="match status" value="1"/>
</dbReference>
<dbReference type="InterPro" id="IPR003660">
    <property type="entry name" value="HAMP_dom"/>
</dbReference>
<dbReference type="HOGENOM" id="CLU_000445_89_6_4"/>
<dbReference type="InterPro" id="IPR005467">
    <property type="entry name" value="His_kinase_dom"/>
</dbReference>
<evidence type="ECO:0000259" key="16">
    <source>
        <dbReference type="PROSITE" id="PS50885"/>
    </source>
</evidence>
<dbReference type="GO" id="GO:0000155">
    <property type="term" value="F:phosphorelay sensor kinase activity"/>
    <property type="evidence" value="ECO:0007669"/>
    <property type="project" value="InterPro"/>
</dbReference>
<dbReference type="Gene3D" id="1.10.287.130">
    <property type="match status" value="1"/>
</dbReference>
<dbReference type="Pfam" id="PF00672">
    <property type="entry name" value="HAMP"/>
    <property type="match status" value="1"/>
</dbReference>
<evidence type="ECO:0000256" key="8">
    <source>
        <dbReference type="ARBA" id="ARBA00022741"/>
    </source>
</evidence>
<dbReference type="InterPro" id="IPR036097">
    <property type="entry name" value="HisK_dim/P_sf"/>
</dbReference>
<dbReference type="Pfam" id="PF00512">
    <property type="entry name" value="HisKA"/>
    <property type="match status" value="1"/>
</dbReference>
<dbReference type="InterPro" id="IPR003594">
    <property type="entry name" value="HATPase_dom"/>
</dbReference>
<dbReference type="PRINTS" id="PR00344">
    <property type="entry name" value="BCTRLSENSOR"/>
</dbReference>
<dbReference type="AlphaFoldDB" id="A0A0E1W1K8"/>
<proteinExistence type="predicted"/>
<keyword evidence="4 14" id="KW-0997">Cell inner membrane</keyword>
<evidence type="ECO:0000256" key="4">
    <source>
        <dbReference type="ARBA" id="ARBA00022519"/>
    </source>
</evidence>
<dbReference type="CDD" id="cd00082">
    <property type="entry name" value="HisKA"/>
    <property type="match status" value="1"/>
</dbReference>
<comment type="function">
    <text evidence="14">Member of a two-component regulatory system.</text>
</comment>